<gene>
    <name evidence="2" type="ORF">ACFOYW_13520</name>
</gene>
<reference evidence="3" key="1">
    <citation type="journal article" date="2019" name="Int. J. Syst. Evol. Microbiol.">
        <title>The Global Catalogue of Microorganisms (GCM) 10K type strain sequencing project: providing services to taxonomists for standard genome sequencing and annotation.</title>
        <authorList>
            <consortium name="The Broad Institute Genomics Platform"/>
            <consortium name="The Broad Institute Genome Sequencing Center for Infectious Disease"/>
            <person name="Wu L."/>
            <person name="Ma J."/>
        </authorList>
    </citation>
    <scope>NUCLEOTIDE SEQUENCE [LARGE SCALE GENOMIC DNA]</scope>
    <source>
        <strain evidence="3">CGMCC 1.10363</strain>
    </source>
</reference>
<dbReference type="InterPro" id="IPR029063">
    <property type="entry name" value="SAM-dependent_MTases_sf"/>
</dbReference>
<dbReference type="Gene3D" id="3.40.50.150">
    <property type="entry name" value="Vaccinia Virus protein VP39"/>
    <property type="match status" value="1"/>
</dbReference>
<dbReference type="EC" id="2.1.1.222" evidence="2"/>
<dbReference type="CDD" id="cd02440">
    <property type="entry name" value="AdoMet_MTases"/>
    <property type="match status" value="1"/>
</dbReference>
<evidence type="ECO:0000313" key="2">
    <source>
        <dbReference type="EMBL" id="MFC4244394.1"/>
    </source>
</evidence>
<dbReference type="RefSeq" id="WP_390229858.1">
    <property type="nucleotide sequence ID" value="NZ_JBHSCN010000006.1"/>
</dbReference>
<dbReference type="EC" id="2.1.1.64" evidence="2"/>
<accession>A0ABV8QAR0</accession>
<keyword evidence="3" id="KW-1185">Reference proteome</keyword>
<name>A0ABV8QAR0_9MICO</name>
<dbReference type="GO" id="GO:0102208">
    <property type="term" value="F:2-polyprenyl-6-hydroxyphenol methylase activity"/>
    <property type="evidence" value="ECO:0007669"/>
    <property type="project" value="UniProtKB-EC"/>
</dbReference>
<keyword evidence="2" id="KW-0808">Transferase</keyword>
<evidence type="ECO:0000259" key="1">
    <source>
        <dbReference type="Pfam" id="PF08242"/>
    </source>
</evidence>
<protein>
    <submittedName>
        <fullName evidence="2">Class I SAM-dependent methyltransferase</fullName>
        <ecNumber evidence="2">2.1.1.222</ecNumber>
        <ecNumber evidence="2">2.1.1.64</ecNumber>
    </submittedName>
</protein>
<dbReference type="PANTHER" id="PTHR43861">
    <property type="entry name" value="TRANS-ACONITATE 2-METHYLTRANSFERASE-RELATED"/>
    <property type="match status" value="1"/>
</dbReference>
<dbReference type="EMBL" id="JBHSCN010000006">
    <property type="protein sequence ID" value="MFC4244394.1"/>
    <property type="molecule type" value="Genomic_DNA"/>
</dbReference>
<comment type="caution">
    <text evidence="2">The sequence shown here is derived from an EMBL/GenBank/DDBJ whole genome shotgun (WGS) entry which is preliminary data.</text>
</comment>
<sequence length="281" mass="30658">MTETSYLAANRANWDERVEGHLTGYDTEGFVADGSRISTVVRDDLRLMSPHLPGGSVAGLSLAHLQCHIGTDTLSFARLGAHVTGVDFSAEAIGAARTLAERAGLEARFVESTVDEASIAVRDTFDVVYTSIGALCWLPDLAAWARSIRTLLKPGGVFYVRDTHPMLYALDDERDDEALVVRYPYFAVESPLRFDSELSYAGTAKLANSTNYEWTHPLSEIIGVLLAEGLMIEAFGEQNTLPWKGLAQMVEAEAGSPFDGNWMLPEGRERVPLTFSLAARG</sequence>
<dbReference type="Proteomes" id="UP001595900">
    <property type="component" value="Unassembled WGS sequence"/>
</dbReference>
<dbReference type="SUPFAM" id="SSF53335">
    <property type="entry name" value="S-adenosyl-L-methionine-dependent methyltransferases"/>
    <property type="match status" value="1"/>
</dbReference>
<dbReference type="GO" id="GO:0032259">
    <property type="term" value="P:methylation"/>
    <property type="evidence" value="ECO:0007669"/>
    <property type="project" value="UniProtKB-KW"/>
</dbReference>
<evidence type="ECO:0000313" key="3">
    <source>
        <dbReference type="Proteomes" id="UP001595900"/>
    </source>
</evidence>
<dbReference type="PANTHER" id="PTHR43861:SF1">
    <property type="entry name" value="TRANS-ACONITATE 2-METHYLTRANSFERASE"/>
    <property type="match status" value="1"/>
</dbReference>
<keyword evidence="2" id="KW-0489">Methyltransferase</keyword>
<proteinExistence type="predicted"/>
<feature type="domain" description="Methyltransferase type 12" evidence="1">
    <location>
        <begin position="65"/>
        <end position="158"/>
    </location>
</feature>
<dbReference type="GO" id="GO:0061542">
    <property type="term" value="F:3-demethylubiquinol 3-O-methyltransferase activity"/>
    <property type="evidence" value="ECO:0007669"/>
    <property type="project" value="UniProtKB-EC"/>
</dbReference>
<dbReference type="Pfam" id="PF08242">
    <property type="entry name" value="Methyltransf_12"/>
    <property type="match status" value="1"/>
</dbReference>
<organism evidence="2 3">
    <name type="scientific">Gryllotalpicola reticulitermitis</name>
    <dbReference type="NCBI Taxonomy" id="1184153"/>
    <lineage>
        <taxon>Bacteria</taxon>
        <taxon>Bacillati</taxon>
        <taxon>Actinomycetota</taxon>
        <taxon>Actinomycetes</taxon>
        <taxon>Micrococcales</taxon>
        <taxon>Microbacteriaceae</taxon>
        <taxon>Gryllotalpicola</taxon>
    </lineage>
</organism>
<dbReference type="InterPro" id="IPR013217">
    <property type="entry name" value="Methyltransf_12"/>
</dbReference>